<evidence type="ECO:0000259" key="4">
    <source>
        <dbReference type="PROSITE" id="PS50893"/>
    </source>
</evidence>
<feature type="domain" description="ABC transporter" evidence="4">
    <location>
        <begin position="9"/>
        <end position="221"/>
    </location>
</feature>
<dbReference type="InterPro" id="IPR003593">
    <property type="entry name" value="AAA+_ATPase"/>
</dbReference>
<dbReference type="PANTHER" id="PTHR43119">
    <property type="entry name" value="ABC TRANSPORT PROTEIN ATP-BINDING COMPONENT-RELATED"/>
    <property type="match status" value="1"/>
</dbReference>
<keyword evidence="3 5" id="KW-0067">ATP-binding</keyword>
<proteinExistence type="predicted"/>
<dbReference type="Gene3D" id="3.40.50.300">
    <property type="entry name" value="P-loop containing nucleotide triphosphate hydrolases"/>
    <property type="match status" value="1"/>
</dbReference>
<evidence type="ECO:0000256" key="2">
    <source>
        <dbReference type="ARBA" id="ARBA00022741"/>
    </source>
</evidence>
<keyword evidence="1" id="KW-0472">Membrane</keyword>
<dbReference type="GO" id="GO:0016887">
    <property type="term" value="F:ATP hydrolysis activity"/>
    <property type="evidence" value="ECO:0007669"/>
    <property type="project" value="InterPro"/>
</dbReference>
<evidence type="ECO:0000313" key="5">
    <source>
        <dbReference type="EMBL" id="NEX59964.1"/>
    </source>
</evidence>
<dbReference type="GO" id="GO:0005524">
    <property type="term" value="F:ATP binding"/>
    <property type="evidence" value="ECO:0007669"/>
    <property type="project" value="UniProtKB-KW"/>
</dbReference>
<reference evidence="5 6" key="1">
    <citation type="submission" date="2020-02" db="EMBL/GenBank/DDBJ databases">
        <authorList>
            <person name="Kim M.K."/>
        </authorList>
    </citation>
    <scope>NUCLEOTIDE SEQUENCE [LARGE SCALE GENOMIC DNA]</scope>
    <source>
        <strain evidence="5 6">17J57-3</strain>
    </source>
</reference>
<accession>A0A6B3SGH5</accession>
<gene>
    <name evidence="5" type="ORF">G3574_02635</name>
</gene>
<evidence type="ECO:0000256" key="1">
    <source>
        <dbReference type="ARBA" id="ARBA00022475"/>
    </source>
</evidence>
<dbReference type="Pfam" id="PF00005">
    <property type="entry name" value="ABC_tran"/>
    <property type="match status" value="1"/>
</dbReference>
<dbReference type="Proteomes" id="UP000482155">
    <property type="component" value="Unassembled WGS sequence"/>
</dbReference>
<dbReference type="PANTHER" id="PTHR43119:SF1">
    <property type="entry name" value="ABC TRANSPORTER DOMAIN-CONTAINING PROTEIN"/>
    <property type="match status" value="1"/>
</dbReference>
<name>A0A6B3SGH5_9BURK</name>
<dbReference type="EMBL" id="JAAIVB010000010">
    <property type="protein sequence ID" value="NEX59964.1"/>
    <property type="molecule type" value="Genomic_DNA"/>
</dbReference>
<protein>
    <submittedName>
        <fullName evidence="5">ATP-binding cassette domain-containing protein</fullName>
    </submittedName>
</protein>
<dbReference type="AlphaFoldDB" id="A0A6B3SGH5"/>
<dbReference type="SMART" id="SM00382">
    <property type="entry name" value="AAA"/>
    <property type="match status" value="1"/>
</dbReference>
<comment type="caution">
    <text evidence="5">The sequence shown here is derived from an EMBL/GenBank/DDBJ whole genome shotgun (WGS) entry which is preliminary data.</text>
</comment>
<dbReference type="PROSITE" id="PS50893">
    <property type="entry name" value="ABC_TRANSPORTER_2"/>
    <property type="match status" value="1"/>
</dbReference>
<dbReference type="SUPFAM" id="SSF52540">
    <property type="entry name" value="P-loop containing nucleoside triphosphate hydrolases"/>
    <property type="match status" value="1"/>
</dbReference>
<dbReference type="RefSeq" id="WP_163960465.1">
    <property type="nucleotide sequence ID" value="NZ_JAAIVB010000010.1"/>
</dbReference>
<evidence type="ECO:0000256" key="3">
    <source>
        <dbReference type="ARBA" id="ARBA00022840"/>
    </source>
</evidence>
<sequence length="221" mass="24133">MEGDGKESAQAALLRVRDLRSRIAGPFSFDLPDGECLAVLGPSGCGKTSLLRMLADLDENSGTVMLEGRERESWEAPAWRRQVAYHAAEAAWWQVRVDSHFSAGSLEFMREEVTDWMAALRLPKDLLSAEVGRLSTGERQRLALVRTLVRTLARAPAILLLDEPTASLDQQSVAGVEQVLRYWLRPGRGMVIVTHSEDQAGRMAGATLRLGGNAAGRHASG</sequence>
<keyword evidence="6" id="KW-1185">Reference proteome</keyword>
<dbReference type="InterPro" id="IPR003439">
    <property type="entry name" value="ABC_transporter-like_ATP-bd"/>
</dbReference>
<evidence type="ECO:0000313" key="6">
    <source>
        <dbReference type="Proteomes" id="UP000482155"/>
    </source>
</evidence>
<keyword evidence="2" id="KW-0547">Nucleotide-binding</keyword>
<organism evidence="5 6">
    <name type="scientific">Noviherbaspirillum galbum</name>
    <dbReference type="NCBI Taxonomy" id="2709383"/>
    <lineage>
        <taxon>Bacteria</taxon>
        <taxon>Pseudomonadati</taxon>
        <taxon>Pseudomonadota</taxon>
        <taxon>Betaproteobacteria</taxon>
        <taxon>Burkholderiales</taxon>
        <taxon>Oxalobacteraceae</taxon>
        <taxon>Noviherbaspirillum</taxon>
    </lineage>
</organism>
<keyword evidence="1" id="KW-1003">Cell membrane</keyword>
<dbReference type="InterPro" id="IPR027417">
    <property type="entry name" value="P-loop_NTPase"/>
</dbReference>
<dbReference type="CDD" id="cd00267">
    <property type="entry name" value="ABC_ATPase"/>
    <property type="match status" value="1"/>
</dbReference>